<accession>A0ABD5SX15</accession>
<dbReference type="PROSITE" id="PS51257">
    <property type="entry name" value="PROKAR_LIPOPROTEIN"/>
    <property type="match status" value="1"/>
</dbReference>
<feature type="region of interest" description="Disordered" evidence="1">
    <location>
        <begin position="234"/>
        <end position="288"/>
    </location>
</feature>
<gene>
    <name evidence="3" type="ORF">ACFQE6_33590</name>
</gene>
<reference evidence="3 4" key="1">
    <citation type="journal article" date="2019" name="Int. J. Syst. Evol. Microbiol.">
        <title>The Global Catalogue of Microorganisms (GCM) 10K type strain sequencing project: providing services to taxonomists for standard genome sequencing and annotation.</title>
        <authorList>
            <consortium name="The Broad Institute Genomics Platform"/>
            <consortium name="The Broad Institute Genome Sequencing Center for Infectious Disease"/>
            <person name="Wu L."/>
            <person name="Ma J."/>
        </authorList>
    </citation>
    <scope>NUCLEOTIDE SEQUENCE [LARGE SCALE GENOMIC DNA]</scope>
    <source>
        <strain evidence="3 4">LMG 29247</strain>
    </source>
</reference>
<sequence length="407" mass="44238">MNRRTYLRRTAVLPAALTVAGCAAPGSGTDERTESGGDPEPGAEDDGEDAAGTSPIPMIENPPDAVYLPGHRKSMRVLEPVQAGDYALAPMLTYPHPFWLVTGTDRQLVEPDGSRGIHLMIVVWDPATERVLPVDGTPRVTIDREDDWRRSSSLWPMVSQEMGLHVGDNVSLPSDGTYAVRVELPPVSMRRTGAFAGRFGEAETATFEFTYDAAFREEVVDGIELLDRERWGNRGALEPMTNDSDGETEGMHSEVPYSALPPADDYPGTQLVDPDAASGTDSDDEVPMSGDAAFVVTLLEPGSRLADGDDRYLLVSPRTPYNRVPLTNMSLRAAVERDGEPSVDDPLELTRTLDSEFGFHYGGSLEDARPGDSIPLTVTSPPQTARHQGYETAFVEMEPLELVVPEP</sequence>
<comment type="caution">
    <text evidence="3">The sequence shown here is derived from an EMBL/GenBank/DDBJ whole genome shotgun (WGS) entry which is preliminary data.</text>
</comment>
<dbReference type="EMBL" id="JBHSWV010000823">
    <property type="protein sequence ID" value="MFC6769800.1"/>
    <property type="molecule type" value="Genomic_DNA"/>
</dbReference>
<evidence type="ECO:0000313" key="4">
    <source>
        <dbReference type="Proteomes" id="UP001596383"/>
    </source>
</evidence>
<evidence type="ECO:0000259" key="2">
    <source>
        <dbReference type="Pfam" id="PF24041"/>
    </source>
</evidence>
<protein>
    <recommendedName>
        <fullName evidence="2">DUF7350 domain-containing protein</fullName>
    </recommendedName>
</protein>
<keyword evidence="4" id="KW-1185">Reference proteome</keyword>
<organism evidence="3 4">
    <name type="scientific">Natrinema soli</name>
    <dbReference type="NCBI Taxonomy" id="1930624"/>
    <lineage>
        <taxon>Archaea</taxon>
        <taxon>Methanobacteriati</taxon>
        <taxon>Methanobacteriota</taxon>
        <taxon>Stenosarchaea group</taxon>
        <taxon>Halobacteria</taxon>
        <taxon>Halobacteriales</taxon>
        <taxon>Natrialbaceae</taxon>
        <taxon>Natrinema</taxon>
    </lineage>
</organism>
<proteinExistence type="predicted"/>
<name>A0ABD5SX15_9EURY</name>
<dbReference type="RefSeq" id="WP_273742406.1">
    <property type="nucleotide sequence ID" value="NZ_JAQIVI010000823.1"/>
</dbReference>
<dbReference type="InterPro" id="IPR055774">
    <property type="entry name" value="DUF7350"/>
</dbReference>
<feature type="region of interest" description="Disordered" evidence="1">
    <location>
        <begin position="21"/>
        <end position="61"/>
    </location>
</feature>
<dbReference type="AlphaFoldDB" id="A0ABD5SX15"/>
<feature type="domain" description="DUF7350" evidence="2">
    <location>
        <begin position="266"/>
        <end position="402"/>
    </location>
</feature>
<evidence type="ECO:0000256" key="1">
    <source>
        <dbReference type="SAM" id="MobiDB-lite"/>
    </source>
</evidence>
<evidence type="ECO:0000313" key="3">
    <source>
        <dbReference type="EMBL" id="MFC6769800.1"/>
    </source>
</evidence>
<dbReference type="Proteomes" id="UP001596383">
    <property type="component" value="Unassembled WGS sequence"/>
</dbReference>
<dbReference type="InterPro" id="IPR038482">
    <property type="entry name" value="Tp34-type_sf"/>
</dbReference>
<dbReference type="Gene3D" id="2.60.40.2480">
    <property type="entry name" value="Periplasmic metal-binding protein Tp34-type"/>
    <property type="match status" value="1"/>
</dbReference>
<dbReference type="Pfam" id="PF24041">
    <property type="entry name" value="DUF7350"/>
    <property type="match status" value="1"/>
</dbReference>